<feature type="compositionally biased region" description="Basic and acidic residues" evidence="1">
    <location>
        <begin position="47"/>
        <end position="60"/>
    </location>
</feature>
<evidence type="ECO:0000256" key="1">
    <source>
        <dbReference type="SAM" id="MobiDB-lite"/>
    </source>
</evidence>
<proteinExistence type="predicted"/>
<dbReference type="Proteomes" id="UP000314294">
    <property type="component" value="Unassembled WGS sequence"/>
</dbReference>
<feature type="region of interest" description="Disordered" evidence="1">
    <location>
        <begin position="20"/>
        <end position="125"/>
    </location>
</feature>
<feature type="compositionally biased region" description="Basic and acidic residues" evidence="1">
    <location>
        <begin position="116"/>
        <end position="125"/>
    </location>
</feature>
<evidence type="ECO:0000313" key="3">
    <source>
        <dbReference type="Proteomes" id="UP000314294"/>
    </source>
</evidence>
<feature type="compositionally biased region" description="Basic and acidic residues" evidence="1">
    <location>
        <begin position="80"/>
        <end position="97"/>
    </location>
</feature>
<keyword evidence="3" id="KW-1185">Reference proteome</keyword>
<evidence type="ECO:0000313" key="2">
    <source>
        <dbReference type="EMBL" id="TNN80816.1"/>
    </source>
</evidence>
<name>A0A4Z2ISJ3_9TELE</name>
<accession>A0A4Z2ISJ3</accession>
<gene>
    <name evidence="2" type="ORF">EYF80_008821</name>
</gene>
<comment type="caution">
    <text evidence="2">The sequence shown here is derived from an EMBL/GenBank/DDBJ whole genome shotgun (WGS) entry which is preliminary data.</text>
</comment>
<sequence>MPWWSSEELREQRMMSGECGHCLTSSGKGKAGRCRNGTKGEKRRRRGVEVEDSSSRKGEEKDTEDVEREGARRVGGSVKEGNKRWDGEKGICQTKEKEEEEGPQECGGHPVTYGKENGKSAGKET</sequence>
<dbReference type="AlphaFoldDB" id="A0A4Z2ISJ3"/>
<organism evidence="2 3">
    <name type="scientific">Liparis tanakae</name>
    <name type="common">Tanaka's snailfish</name>
    <dbReference type="NCBI Taxonomy" id="230148"/>
    <lineage>
        <taxon>Eukaryota</taxon>
        <taxon>Metazoa</taxon>
        <taxon>Chordata</taxon>
        <taxon>Craniata</taxon>
        <taxon>Vertebrata</taxon>
        <taxon>Euteleostomi</taxon>
        <taxon>Actinopterygii</taxon>
        <taxon>Neopterygii</taxon>
        <taxon>Teleostei</taxon>
        <taxon>Neoteleostei</taxon>
        <taxon>Acanthomorphata</taxon>
        <taxon>Eupercaria</taxon>
        <taxon>Perciformes</taxon>
        <taxon>Cottioidei</taxon>
        <taxon>Cottales</taxon>
        <taxon>Liparidae</taxon>
        <taxon>Liparis</taxon>
    </lineage>
</organism>
<dbReference type="EMBL" id="SRLO01000050">
    <property type="protein sequence ID" value="TNN80816.1"/>
    <property type="molecule type" value="Genomic_DNA"/>
</dbReference>
<protein>
    <submittedName>
        <fullName evidence="2">Uncharacterized protein</fullName>
    </submittedName>
</protein>
<reference evidence="2 3" key="1">
    <citation type="submission" date="2019-03" db="EMBL/GenBank/DDBJ databases">
        <title>First draft genome of Liparis tanakae, snailfish: a comprehensive survey of snailfish specific genes.</title>
        <authorList>
            <person name="Kim W."/>
            <person name="Song I."/>
            <person name="Jeong J.-H."/>
            <person name="Kim D."/>
            <person name="Kim S."/>
            <person name="Ryu S."/>
            <person name="Song J.Y."/>
            <person name="Lee S.K."/>
        </authorList>
    </citation>
    <scope>NUCLEOTIDE SEQUENCE [LARGE SCALE GENOMIC DNA]</scope>
    <source>
        <tissue evidence="2">Muscle</tissue>
    </source>
</reference>